<dbReference type="Proteomes" id="UP001159363">
    <property type="component" value="Chromosome 2"/>
</dbReference>
<name>A0ABQ9I9X5_9NEOP</name>
<proteinExistence type="predicted"/>
<feature type="compositionally biased region" description="Basic and acidic residues" evidence="1">
    <location>
        <begin position="298"/>
        <end position="315"/>
    </location>
</feature>
<reference evidence="2 3" key="1">
    <citation type="submission" date="2023-02" db="EMBL/GenBank/DDBJ databases">
        <title>LHISI_Scaffold_Assembly.</title>
        <authorList>
            <person name="Stuart O.P."/>
            <person name="Cleave R."/>
            <person name="Magrath M.J.L."/>
            <person name="Mikheyev A.S."/>
        </authorList>
    </citation>
    <scope>NUCLEOTIDE SEQUENCE [LARGE SCALE GENOMIC DNA]</scope>
    <source>
        <strain evidence="2">Daus_M_001</strain>
        <tissue evidence="2">Leg muscle</tissue>
    </source>
</reference>
<gene>
    <name evidence="2" type="ORF">PR048_005284</name>
</gene>
<accession>A0ABQ9I9X5</accession>
<comment type="caution">
    <text evidence="2">The sequence shown here is derived from an EMBL/GenBank/DDBJ whole genome shotgun (WGS) entry which is preliminary data.</text>
</comment>
<sequence>MIAYQDCSRTHLPRWSSPTKMVYLVWVRVDFQKNYFRNISCLGIEVTGVKVKEKSHGSKMADGRHNEMVSVRIRIRFPIPLCVNRQFTTTRLIYCRFHLLMYERRCLAVGMDPVFNTEQYLLIMATLYLHRTTSHRTSVLGGYPPKALACLPPQGSWSAIKLIGTCTDKPDIHLQKSKLEHVTQAERGAVDGEARRREGERERYKVSLGSVHVRETTKLRGGRSYQSNNEIMRKNGCNFANDHGGRDRHEWNQLLRTFTLLKISSIVEDLPSVRTTASPTAKIWNEIKREKITREMESKRLNERQRERNGILEKEKRKRESKRDKREEDGIDKEMEERKKWNERKGVCCTRLHVLEWMKKAGKEEGRGTLRGKFRVPKLATASGSVGVRWGVGRGRGKRFGRLLTSRTSEPMWVIEVSMEQCRNERAGETADPRKKHDDQRHHPARLQHAKNRSDPARERTRISLVGCEQAGIKPWYEIVCSPAPGCRLRCHGTTTTILDGLRSKPPVLTFLASAVIWDFPYLGVAQHGEVGWQGHQSKVKQGMESGKGTPLKPIELMRLDTYWPEKIVPPFYPHSHEECSK</sequence>
<keyword evidence="3" id="KW-1185">Reference proteome</keyword>
<feature type="region of interest" description="Disordered" evidence="1">
    <location>
        <begin position="298"/>
        <end position="337"/>
    </location>
</feature>
<feature type="compositionally biased region" description="Basic and acidic residues" evidence="1">
    <location>
        <begin position="321"/>
        <end position="337"/>
    </location>
</feature>
<evidence type="ECO:0000313" key="2">
    <source>
        <dbReference type="EMBL" id="KAJ8892703.1"/>
    </source>
</evidence>
<feature type="region of interest" description="Disordered" evidence="1">
    <location>
        <begin position="424"/>
        <end position="458"/>
    </location>
</feature>
<protein>
    <submittedName>
        <fullName evidence="2">Uncharacterized protein</fullName>
    </submittedName>
</protein>
<feature type="compositionally biased region" description="Basic and acidic residues" evidence="1">
    <location>
        <begin position="424"/>
        <end position="442"/>
    </location>
</feature>
<evidence type="ECO:0000313" key="3">
    <source>
        <dbReference type="Proteomes" id="UP001159363"/>
    </source>
</evidence>
<dbReference type="EMBL" id="JARBHB010000002">
    <property type="protein sequence ID" value="KAJ8892703.1"/>
    <property type="molecule type" value="Genomic_DNA"/>
</dbReference>
<evidence type="ECO:0000256" key="1">
    <source>
        <dbReference type="SAM" id="MobiDB-lite"/>
    </source>
</evidence>
<organism evidence="2 3">
    <name type="scientific">Dryococelus australis</name>
    <dbReference type="NCBI Taxonomy" id="614101"/>
    <lineage>
        <taxon>Eukaryota</taxon>
        <taxon>Metazoa</taxon>
        <taxon>Ecdysozoa</taxon>
        <taxon>Arthropoda</taxon>
        <taxon>Hexapoda</taxon>
        <taxon>Insecta</taxon>
        <taxon>Pterygota</taxon>
        <taxon>Neoptera</taxon>
        <taxon>Polyneoptera</taxon>
        <taxon>Phasmatodea</taxon>
        <taxon>Verophasmatodea</taxon>
        <taxon>Anareolatae</taxon>
        <taxon>Phasmatidae</taxon>
        <taxon>Eurycanthinae</taxon>
        <taxon>Dryococelus</taxon>
    </lineage>
</organism>